<dbReference type="AlphaFoldDB" id="A0AAE2UT03"/>
<reference evidence="2" key="1">
    <citation type="submission" date="2020-11" db="EMBL/GenBank/DDBJ databases">
        <title>Agrobacterium vitis strain K377 genome.</title>
        <authorList>
            <person name="Xi H."/>
        </authorList>
    </citation>
    <scope>NUCLEOTIDE SEQUENCE</scope>
    <source>
        <strain evidence="2">K377</strain>
    </source>
</reference>
<evidence type="ECO:0000256" key="1">
    <source>
        <dbReference type="SAM" id="MobiDB-lite"/>
    </source>
</evidence>
<organism evidence="2 3">
    <name type="scientific">Agrobacterium vitis</name>
    <name type="common">Rhizobium vitis</name>
    <dbReference type="NCBI Taxonomy" id="373"/>
    <lineage>
        <taxon>Bacteria</taxon>
        <taxon>Pseudomonadati</taxon>
        <taxon>Pseudomonadota</taxon>
        <taxon>Alphaproteobacteria</taxon>
        <taxon>Hyphomicrobiales</taxon>
        <taxon>Rhizobiaceae</taxon>
        <taxon>Rhizobium/Agrobacterium group</taxon>
        <taxon>Agrobacterium</taxon>
    </lineage>
</organism>
<dbReference type="RefSeq" id="WP_194416944.1">
    <property type="nucleotide sequence ID" value="NZ_JACXXJ020000005.1"/>
</dbReference>
<dbReference type="EMBL" id="JACXXJ020000005">
    <property type="protein sequence ID" value="MBF2716628.1"/>
    <property type="molecule type" value="Genomic_DNA"/>
</dbReference>
<feature type="compositionally biased region" description="Low complexity" evidence="1">
    <location>
        <begin position="1"/>
        <end position="18"/>
    </location>
</feature>
<evidence type="ECO:0000313" key="3">
    <source>
        <dbReference type="Proteomes" id="UP000655037"/>
    </source>
</evidence>
<gene>
    <name evidence="2" type="ORF">IEI95_020670</name>
</gene>
<sequence>MPAPLQAPALLQAKEAPQPAKPELSDNYRPIGLKAVIAAALMLKRAPIKKVA</sequence>
<evidence type="ECO:0000313" key="2">
    <source>
        <dbReference type="EMBL" id="MBF2716628.1"/>
    </source>
</evidence>
<protein>
    <submittedName>
        <fullName evidence="2">Uncharacterized protein</fullName>
    </submittedName>
</protein>
<dbReference type="Proteomes" id="UP000655037">
    <property type="component" value="Unassembled WGS sequence"/>
</dbReference>
<accession>A0AAE2UT03</accession>
<proteinExistence type="predicted"/>
<name>A0AAE2UT03_AGRVI</name>
<feature type="region of interest" description="Disordered" evidence="1">
    <location>
        <begin position="1"/>
        <end position="26"/>
    </location>
</feature>
<comment type="caution">
    <text evidence="2">The sequence shown here is derived from an EMBL/GenBank/DDBJ whole genome shotgun (WGS) entry which is preliminary data.</text>
</comment>